<dbReference type="AlphaFoldDB" id="A0A7W4Z9N0"/>
<gene>
    <name evidence="1" type="ORF">FHS09_002697</name>
</gene>
<sequence length="38" mass="4381">MAGLKRRLQGHYNYYGITGNQKGLYRFYREALGQVSNG</sequence>
<evidence type="ECO:0000313" key="2">
    <source>
        <dbReference type="Proteomes" id="UP000535937"/>
    </source>
</evidence>
<accession>A0A7W4Z9N0</accession>
<comment type="caution">
    <text evidence="1">The sequence shown here is derived from an EMBL/GenBank/DDBJ whole genome shotgun (WGS) entry which is preliminary data.</text>
</comment>
<keyword evidence="2" id="KW-1185">Reference proteome</keyword>
<dbReference type="Proteomes" id="UP000535937">
    <property type="component" value="Unassembled WGS sequence"/>
</dbReference>
<dbReference type="EMBL" id="JACHWZ010000011">
    <property type="protein sequence ID" value="MBB3061857.1"/>
    <property type="molecule type" value="Genomic_DNA"/>
</dbReference>
<evidence type="ECO:0000313" key="1">
    <source>
        <dbReference type="EMBL" id="MBB3061857.1"/>
    </source>
</evidence>
<reference evidence="1 2" key="1">
    <citation type="submission" date="2020-08" db="EMBL/GenBank/DDBJ databases">
        <title>Genomic Encyclopedia of Type Strains, Phase III (KMG-III): the genomes of soil and plant-associated and newly described type strains.</title>
        <authorList>
            <person name="Whitman W."/>
        </authorList>
    </citation>
    <scope>NUCLEOTIDE SEQUENCE [LARGE SCALE GENOMIC DNA]</scope>
    <source>
        <strain evidence="1 2">CECT 8799</strain>
    </source>
</reference>
<protein>
    <recommendedName>
        <fullName evidence="3">Group II intron, maturase-specific domain</fullName>
    </recommendedName>
</protein>
<evidence type="ECO:0008006" key="3">
    <source>
        <dbReference type="Google" id="ProtNLM"/>
    </source>
</evidence>
<proteinExistence type="predicted"/>
<name>A0A7W4Z9N0_9GAMM</name>
<organism evidence="1 2">
    <name type="scientific">Microbulbifer rhizosphaerae</name>
    <dbReference type="NCBI Taxonomy" id="1562603"/>
    <lineage>
        <taxon>Bacteria</taxon>
        <taxon>Pseudomonadati</taxon>
        <taxon>Pseudomonadota</taxon>
        <taxon>Gammaproteobacteria</taxon>
        <taxon>Cellvibrionales</taxon>
        <taxon>Microbulbiferaceae</taxon>
        <taxon>Microbulbifer</taxon>
    </lineage>
</organism>